<keyword evidence="12 14" id="KW-0472">Membrane</keyword>
<dbReference type="SUPFAM" id="SSF52343">
    <property type="entry name" value="Ferredoxin reductase-like, C-terminal NADP-linked domain"/>
    <property type="match status" value="1"/>
</dbReference>
<dbReference type="GO" id="GO:0042742">
    <property type="term" value="P:defense response to bacterium"/>
    <property type="evidence" value="ECO:0007669"/>
    <property type="project" value="UniProtKB-ARBA"/>
</dbReference>
<evidence type="ECO:0000256" key="5">
    <source>
        <dbReference type="ARBA" id="ARBA00022692"/>
    </source>
</evidence>
<feature type="domain" description="FAD-binding FR-type" evidence="16">
    <location>
        <begin position="566"/>
        <end position="701"/>
    </location>
</feature>
<evidence type="ECO:0000256" key="8">
    <source>
        <dbReference type="ARBA" id="ARBA00022837"/>
    </source>
</evidence>
<feature type="region of interest" description="Disordered" evidence="13">
    <location>
        <begin position="95"/>
        <end position="114"/>
    </location>
</feature>
<keyword evidence="8" id="KW-0106">Calcium</keyword>
<dbReference type="GO" id="GO:0005886">
    <property type="term" value="C:plasma membrane"/>
    <property type="evidence" value="ECO:0007669"/>
    <property type="project" value="TreeGrafter"/>
</dbReference>
<evidence type="ECO:0000256" key="6">
    <source>
        <dbReference type="ARBA" id="ARBA00022723"/>
    </source>
</evidence>
<feature type="compositionally biased region" description="Polar residues" evidence="13">
    <location>
        <begin position="43"/>
        <end position="75"/>
    </location>
</feature>
<dbReference type="InterPro" id="IPR013121">
    <property type="entry name" value="Fe_red_NAD-bd_6"/>
</dbReference>
<dbReference type="PANTHER" id="PTHR11972">
    <property type="entry name" value="NADPH OXIDASE"/>
    <property type="match status" value="1"/>
</dbReference>
<organism evidence="17 18">
    <name type="scientific">Hibiscus trionum</name>
    <name type="common">Flower of an hour</name>
    <dbReference type="NCBI Taxonomy" id="183268"/>
    <lineage>
        <taxon>Eukaryota</taxon>
        <taxon>Viridiplantae</taxon>
        <taxon>Streptophyta</taxon>
        <taxon>Embryophyta</taxon>
        <taxon>Tracheophyta</taxon>
        <taxon>Spermatophyta</taxon>
        <taxon>Magnoliopsida</taxon>
        <taxon>eudicotyledons</taxon>
        <taxon>Gunneridae</taxon>
        <taxon>Pentapetalae</taxon>
        <taxon>rosids</taxon>
        <taxon>malvids</taxon>
        <taxon>Malvales</taxon>
        <taxon>Malvaceae</taxon>
        <taxon>Malvoideae</taxon>
        <taxon>Hibiscus</taxon>
    </lineage>
</organism>
<dbReference type="EMBL" id="BSYR01000022">
    <property type="protein sequence ID" value="GMI88919.1"/>
    <property type="molecule type" value="Genomic_DNA"/>
</dbReference>
<dbReference type="SFLD" id="SFLDG01169">
    <property type="entry name" value="NADPH_oxidase_subgroup_(NOX)"/>
    <property type="match status" value="1"/>
</dbReference>
<dbReference type="Pfam" id="PF08414">
    <property type="entry name" value="NADPH_Ox"/>
    <property type="match status" value="1"/>
</dbReference>
<keyword evidence="11" id="KW-0560">Oxidoreductase</keyword>
<keyword evidence="18" id="KW-1185">Reference proteome</keyword>
<evidence type="ECO:0000256" key="14">
    <source>
        <dbReference type="SAM" id="Phobius"/>
    </source>
</evidence>
<dbReference type="Proteomes" id="UP001165190">
    <property type="component" value="Unassembled WGS sequence"/>
</dbReference>
<feature type="region of interest" description="Disordered" evidence="13">
    <location>
        <begin position="1"/>
        <end position="81"/>
    </location>
</feature>
<dbReference type="Gene3D" id="2.40.30.10">
    <property type="entry name" value="Translation factors"/>
    <property type="match status" value="1"/>
</dbReference>
<evidence type="ECO:0000313" key="17">
    <source>
        <dbReference type="EMBL" id="GMI88919.1"/>
    </source>
</evidence>
<dbReference type="SUPFAM" id="SSF63380">
    <property type="entry name" value="Riboflavin synthase domain-like"/>
    <property type="match status" value="1"/>
</dbReference>
<name>A0A9W7I243_HIBTR</name>
<feature type="compositionally biased region" description="Basic and acidic residues" evidence="13">
    <location>
        <begin position="1"/>
        <end position="22"/>
    </location>
</feature>
<dbReference type="OrthoDB" id="167398at2759"/>
<dbReference type="PRINTS" id="PR00466">
    <property type="entry name" value="GP91PHOX"/>
</dbReference>
<comment type="subcellular location">
    <subcellularLocation>
        <location evidence="1">Membrane</location>
        <topology evidence="1">Multi-pass membrane protein</topology>
    </subcellularLocation>
</comment>
<evidence type="ECO:0000256" key="11">
    <source>
        <dbReference type="ARBA" id="ARBA00023002"/>
    </source>
</evidence>
<dbReference type="Pfam" id="PF08030">
    <property type="entry name" value="NAD_binding_6"/>
    <property type="match status" value="1"/>
</dbReference>
<gene>
    <name evidence="17" type="ORF">HRI_002561200</name>
</gene>
<evidence type="ECO:0000256" key="10">
    <source>
        <dbReference type="ARBA" id="ARBA00022989"/>
    </source>
</evidence>
<dbReference type="PROSITE" id="PS50222">
    <property type="entry name" value="EF_HAND_2"/>
    <property type="match status" value="1"/>
</dbReference>
<keyword evidence="9" id="KW-0521">NADP</keyword>
<keyword evidence="5 14" id="KW-0812">Transmembrane</keyword>
<dbReference type="PROSITE" id="PS51384">
    <property type="entry name" value="FAD_FR"/>
    <property type="match status" value="1"/>
</dbReference>
<feature type="domain" description="EF-hand" evidence="15">
    <location>
        <begin position="208"/>
        <end position="243"/>
    </location>
</feature>
<dbReference type="InterPro" id="IPR039261">
    <property type="entry name" value="FNR_nucleotide-bd"/>
</dbReference>
<evidence type="ECO:0000256" key="13">
    <source>
        <dbReference type="SAM" id="MobiDB-lite"/>
    </source>
</evidence>
<dbReference type="InterPro" id="IPR013130">
    <property type="entry name" value="Fe3_Rdtase_TM_dom"/>
</dbReference>
<dbReference type="GO" id="GO:0004601">
    <property type="term" value="F:peroxidase activity"/>
    <property type="evidence" value="ECO:0007669"/>
    <property type="project" value="UniProtKB-KW"/>
</dbReference>
<proteinExistence type="inferred from homology"/>
<feature type="transmembrane region" description="Helical" evidence="14">
    <location>
        <begin position="465"/>
        <end position="489"/>
    </location>
</feature>
<dbReference type="GO" id="GO:0009653">
    <property type="term" value="P:anatomical structure morphogenesis"/>
    <property type="evidence" value="ECO:0007669"/>
    <property type="project" value="UniProtKB-ARBA"/>
</dbReference>
<comment type="caution">
    <text evidence="17">The sequence shown here is derived from an EMBL/GenBank/DDBJ whole genome shotgun (WGS) entry which is preliminary data.</text>
</comment>
<dbReference type="SUPFAM" id="SSF47473">
    <property type="entry name" value="EF-hand"/>
    <property type="match status" value="1"/>
</dbReference>
<keyword evidence="4" id="KW-0285">Flavoprotein</keyword>
<dbReference type="InterPro" id="IPR013112">
    <property type="entry name" value="FAD-bd_8"/>
</dbReference>
<feature type="transmembrane region" description="Helical" evidence="14">
    <location>
        <begin position="707"/>
        <end position="724"/>
    </location>
</feature>
<evidence type="ECO:0000259" key="15">
    <source>
        <dbReference type="PROSITE" id="PS50222"/>
    </source>
</evidence>
<evidence type="ECO:0000256" key="2">
    <source>
        <dbReference type="ARBA" id="ARBA00007975"/>
    </source>
</evidence>
<dbReference type="Pfam" id="PF01794">
    <property type="entry name" value="Ferric_reduct"/>
    <property type="match status" value="1"/>
</dbReference>
<comment type="similarity">
    <text evidence="2">Belongs to the RBOH (TC 5.B.1.3) family.</text>
</comment>
<reference evidence="17" key="1">
    <citation type="submission" date="2023-05" db="EMBL/GenBank/DDBJ databases">
        <title>Genome and transcriptome analyses reveal genes involved in the formation of fine ridges on petal epidermal cells in Hibiscus trionum.</title>
        <authorList>
            <person name="Koshimizu S."/>
            <person name="Masuda S."/>
            <person name="Ishii T."/>
            <person name="Shirasu K."/>
            <person name="Hoshino A."/>
            <person name="Arita M."/>
        </authorList>
    </citation>
    <scope>NUCLEOTIDE SEQUENCE</scope>
    <source>
        <strain evidence="17">Hamamatsu line</strain>
    </source>
</reference>
<sequence length="887" mass="101028">MKDKGARNESEESKEETARKWTLESIVIDETPDVPRDDGAGKSVSNAANEKQASLPVSTGTGSDTGEPQKPSTSGVPGLLRNISRVTSFRRLVSTARKRGNAGPNITRVQRSGSTATRGLKSLRFLDRTVTGKEGDTWKSTERRFNQFAVKGRLYRDKFGACVGMGRDSKEFAEGVFDALARRKGWNPEEGITKEGMHSFWQEMTNQDLDSRLQIFFDMCDKDGDGKISEEEVKEIIVLSASANKLGKLKQQATTYASLIMEELDPDHLGYIELWQLEILLRGMVALEDGNKAADKEHETLAKAMIPKRYRNPISKCISMTVEFLYENWRRIWVIFLFVTVNLILFFWKYIEFSGSPMAQITGYCVCVAKGSAEALKLNFALVLLPVCTRTLTTLRSSFLNQIIPFDDNINFHKLVALAIAIWSAIHTYMHLACNYPEIVRCPRDKFLALLGPAFNYVQPSYSDLVINTVGITGILMMVIMSFSFTLATHNFRRNIVKLPWPFTILAGFNAFWYAHHLLILVYIQLILHGYFLIFRKPWYQKTTWMYLAIPMLLYARERFMTRFQEHKHEVQVIKAVIYTGNVLALYMSKPPAFDYLSGMYLFIKCQEVSTFEWHPFSITSAPKDDYLSVHIRCLGDWTTELRDTFKKICEPATVDAKRGELMRIETKAKKPTGTTKDCEKDQPVFPIIFIKGPYGAPAQNYKKFDILLLIGLGIGATPFISIIKDLLSNIKPESKDNEICSGLKSGKKCPDRAYFYWVTREQDSFEWFKGVMDDIAEYDNNKIIEMHNYLTSVYEEGDARSALIGMVQKMQQAKNGVDIVSESRITTHFARPNWRKVFSAMADNHPSSTIGVFYCGSAALTKSLKKLCLEFSLETTTRFQFHKENF</sequence>
<dbReference type="CDD" id="cd00051">
    <property type="entry name" value="EFh"/>
    <property type="match status" value="2"/>
</dbReference>
<dbReference type="InterPro" id="IPR002048">
    <property type="entry name" value="EF_hand_dom"/>
</dbReference>
<protein>
    <submittedName>
        <fullName evidence="17">Respiratory burst oxidase homolog H</fullName>
    </submittedName>
</protein>
<evidence type="ECO:0000256" key="4">
    <source>
        <dbReference type="ARBA" id="ARBA00022630"/>
    </source>
</evidence>
<keyword evidence="7" id="KW-0274">FAD</keyword>
<dbReference type="InterPro" id="IPR017938">
    <property type="entry name" value="Riboflavin_synthase-like_b-brl"/>
</dbReference>
<evidence type="ECO:0000256" key="9">
    <source>
        <dbReference type="ARBA" id="ARBA00022857"/>
    </source>
</evidence>
<feature type="transmembrane region" description="Helical" evidence="14">
    <location>
        <begin position="332"/>
        <end position="351"/>
    </location>
</feature>
<dbReference type="Gene3D" id="1.10.238.10">
    <property type="entry name" value="EF-hand"/>
    <property type="match status" value="1"/>
</dbReference>
<dbReference type="GO" id="GO:0005509">
    <property type="term" value="F:calcium ion binding"/>
    <property type="evidence" value="ECO:0007669"/>
    <property type="project" value="InterPro"/>
</dbReference>
<dbReference type="PROSITE" id="PS00018">
    <property type="entry name" value="EF_HAND_1"/>
    <property type="match status" value="1"/>
</dbReference>
<keyword evidence="3" id="KW-0575">Peroxidase</keyword>
<dbReference type="GO" id="GO:0016175">
    <property type="term" value="F:superoxide-generating NAD(P)H oxidase activity"/>
    <property type="evidence" value="ECO:0007669"/>
    <property type="project" value="UniProtKB-ARBA"/>
</dbReference>
<keyword evidence="10 14" id="KW-1133">Transmembrane helix</keyword>
<keyword evidence="6" id="KW-0479">Metal-binding</keyword>
<dbReference type="PANTHER" id="PTHR11972:SF54">
    <property type="entry name" value="RESPIRATORY BURST OXIDASE HOMOLOG PROTEIN J-RELATED"/>
    <property type="match status" value="1"/>
</dbReference>
<evidence type="ECO:0000256" key="3">
    <source>
        <dbReference type="ARBA" id="ARBA00022559"/>
    </source>
</evidence>
<dbReference type="Gene3D" id="3.40.50.80">
    <property type="entry name" value="Nucleotide-binding domain of ferredoxin-NADP reductase (FNR) module"/>
    <property type="match status" value="1"/>
</dbReference>
<dbReference type="InterPro" id="IPR017927">
    <property type="entry name" value="FAD-bd_FR_type"/>
</dbReference>
<dbReference type="InterPro" id="IPR013623">
    <property type="entry name" value="NADPH_Ox"/>
</dbReference>
<dbReference type="FunFam" id="2.40.30.10:FF:000059">
    <property type="entry name" value="dual oxidase isoform X1"/>
    <property type="match status" value="1"/>
</dbReference>
<evidence type="ECO:0000313" key="18">
    <source>
        <dbReference type="Proteomes" id="UP001165190"/>
    </source>
</evidence>
<feature type="transmembrane region" description="Helical" evidence="14">
    <location>
        <begin position="501"/>
        <end position="527"/>
    </location>
</feature>
<dbReference type="GO" id="GO:0016174">
    <property type="term" value="F:NAD(P)H oxidase H2O2-forming activity"/>
    <property type="evidence" value="ECO:0007669"/>
    <property type="project" value="TreeGrafter"/>
</dbReference>
<dbReference type="SMART" id="SM00054">
    <property type="entry name" value="EFh"/>
    <property type="match status" value="2"/>
</dbReference>
<evidence type="ECO:0000256" key="1">
    <source>
        <dbReference type="ARBA" id="ARBA00004141"/>
    </source>
</evidence>
<dbReference type="InterPro" id="IPR011992">
    <property type="entry name" value="EF-hand-dom_pair"/>
</dbReference>
<accession>A0A9W7I243</accession>
<dbReference type="Pfam" id="PF08022">
    <property type="entry name" value="FAD_binding_8"/>
    <property type="match status" value="1"/>
</dbReference>
<dbReference type="InterPro" id="IPR050369">
    <property type="entry name" value="RBOH/FRE"/>
</dbReference>
<dbReference type="InterPro" id="IPR018247">
    <property type="entry name" value="EF_Hand_1_Ca_BS"/>
</dbReference>
<evidence type="ECO:0000256" key="7">
    <source>
        <dbReference type="ARBA" id="ARBA00022827"/>
    </source>
</evidence>
<dbReference type="InterPro" id="IPR000778">
    <property type="entry name" value="Cyt_b245_heavy_chain"/>
</dbReference>
<dbReference type="CDD" id="cd06186">
    <property type="entry name" value="NOX_Duox_like_FAD_NADP"/>
    <property type="match status" value="1"/>
</dbReference>
<evidence type="ECO:0000259" key="16">
    <source>
        <dbReference type="PROSITE" id="PS51384"/>
    </source>
</evidence>
<evidence type="ECO:0000256" key="12">
    <source>
        <dbReference type="ARBA" id="ARBA00023136"/>
    </source>
</evidence>
<dbReference type="AlphaFoldDB" id="A0A9W7I243"/>